<accession>A0A6S6SWX5</accession>
<feature type="chain" id="PRO_5027966736" evidence="1">
    <location>
        <begin position="21"/>
        <end position="511"/>
    </location>
</feature>
<dbReference type="Gene3D" id="1.25.40.10">
    <property type="entry name" value="Tetratricopeptide repeat domain"/>
    <property type="match status" value="1"/>
</dbReference>
<keyword evidence="1" id="KW-0732">Signal</keyword>
<reference evidence="2" key="1">
    <citation type="submission" date="2020-01" db="EMBL/GenBank/DDBJ databases">
        <authorList>
            <person name="Meier V. D."/>
            <person name="Meier V D."/>
        </authorList>
    </citation>
    <scope>NUCLEOTIDE SEQUENCE</scope>
    <source>
        <strain evidence="2">HLG_WM_MAG_10</strain>
    </source>
</reference>
<dbReference type="SUPFAM" id="SSF81901">
    <property type="entry name" value="HCP-like"/>
    <property type="match status" value="1"/>
</dbReference>
<evidence type="ECO:0000313" key="2">
    <source>
        <dbReference type="EMBL" id="CAA6811581.1"/>
    </source>
</evidence>
<feature type="signal peptide" evidence="1">
    <location>
        <begin position="1"/>
        <end position="20"/>
    </location>
</feature>
<evidence type="ECO:0000256" key="1">
    <source>
        <dbReference type="SAM" id="SignalP"/>
    </source>
</evidence>
<dbReference type="InterPro" id="IPR011990">
    <property type="entry name" value="TPR-like_helical_dom_sf"/>
</dbReference>
<dbReference type="SUPFAM" id="SSF48452">
    <property type="entry name" value="TPR-like"/>
    <property type="match status" value="1"/>
</dbReference>
<dbReference type="EMBL" id="CACVAQ010000177">
    <property type="protein sequence ID" value="CAA6811581.1"/>
    <property type="molecule type" value="Genomic_DNA"/>
</dbReference>
<name>A0A6S6SWX5_9BACT</name>
<dbReference type="AlphaFoldDB" id="A0A6S6SWX5"/>
<protein>
    <submittedName>
        <fullName evidence="2">Tetratricopeptide repeat protein</fullName>
    </submittedName>
</protein>
<sequence length="511" mass="59744">MNYFYSLCFLLLAPTFSGYAQTSPEELNHAGFFKWNDDLDGMFHDVMTLKFNAVIPRLIQEKKQNSFNLIPHYLEDYIDFFHAFIDGKPKDIYGKYLERKEKRLLWLEQGAEADPYTLFTQADIHLRWGMIYALFQDNMEAFKSIKKAAVLLERNDKKFPKFLPNKRAMGILHTMVGAIPGKYQWGASLAGLRGNIRQGLGEIEEVIDHGKRHPEFEFNEEVQVIYGMLLLYMGNSDLKAWGAINTEILDYTKNPMAAYILANRSIKTGKSKQAIMILDKYPKGEEYYHFPYMDVMVGMCKLYRLDLDSEKDFNNFLSRYRGVNGIKEAYHRLAWIYLLRKDGSKYRYYMSLVEKRGEHNTAQDRTAMNEMEEAKQKNVPNVDLLQARLLYDGGYYDKAFNAMKACNAKDLKTDQEKIEYTYRTGRILQKMKKNDDALKSYAETIDKGTKKPYYYACNAALQSGKIHESREEFEKAKVFYEMCLKEKPDQYQVSLHSQAKERLAVLKKKKK</sequence>
<gene>
    <name evidence="2" type="ORF">HELGO_WM14829</name>
</gene>
<proteinExistence type="predicted"/>
<organism evidence="2">
    <name type="scientific">uncultured Aureispira sp</name>
    <dbReference type="NCBI Taxonomy" id="1331704"/>
    <lineage>
        <taxon>Bacteria</taxon>
        <taxon>Pseudomonadati</taxon>
        <taxon>Bacteroidota</taxon>
        <taxon>Saprospiria</taxon>
        <taxon>Saprospirales</taxon>
        <taxon>Saprospiraceae</taxon>
        <taxon>Aureispira</taxon>
        <taxon>environmental samples</taxon>
    </lineage>
</organism>